<name>A0A9P8HZM6_9PEZI</name>
<dbReference type="EMBL" id="JAGHQL010000240">
    <property type="protein sequence ID" value="KAH0536050.1"/>
    <property type="molecule type" value="Genomic_DNA"/>
</dbReference>
<keyword evidence="1" id="KW-0472">Membrane</keyword>
<dbReference type="Proteomes" id="UP000698800">
    <property type="component" value="Unassembled WGS sequence"/>
</dbReference>
<sequence>MEAPTYLDQWRAETVVLHTGLESGLMLLLHRSGRVLEEDFKDLDQSTKRGQLVERLGENIYQLGYWQDEKGVFWGISGEAGETGGALMQRSEKPLAVQARPDLGIVSIAILLSIAIAFAGVCLTLAVESRNHQGISPRADLSAPWKLALLWFASPMDLTIYIFNLWWSVLDMHFRCTQPFVDMIATKTACETIAADYCTTPALLLPFIAAKKENWRWFLVSSVSILMPIMISIAGSLFIFKTPTMATSAKFAHTHIGTDVVVQSTRVQLDGREGDAIESVNLREGSCSLGLRTTVTSPCSRASSYLTAGNPNYVCSSWKLFPLLGGCDYDGWWWICWQSGRVLGRNTAGLPIFASAPPPISASLIRDTSLRLAARRNDLRVVQFQNR</sequence>
<evidence type="ECO:0000313" key="2">
    <source>
        <dbReference type="EMBL" id="KAH0536050.1"/>
    </source>
</evidence>
<feature type="transmembrane region" description="Helical" evidence="1">
    <location>
        <begin position="148"/>
        <end position="167"/>
    </location>
</feature>
<gene>
    <name evidence="2" type="ORF">FGG08_007043</name>
</gene>
<keyword evidence="3" id="KW-1185">Reference proteome</keyword>
<dbReference type="Pfam" id="PF11915">
    <property type="entry name" value="DUF3433"/>
    <property type="match status" value="1"/>
</dbReference>
<dbReference type="OrthoDB" id="3248909at2759"/>
<evidence type="ECO:0000313" key="3">
    <source>
        <dbReference type="Proteomes" id="UP000698800"/>
    </source>
</evidence>
<reference evidence="2" key="1">
    <citation type="submission" date="2021-03" db="EMBL/GenBank/DDBJ databases">
        <title>Comparative genomics and phylogenomic investigation of the class Geoglossomycetes provide insights into ecological specialization and systematics.</title>
        <authorList>
            <person name="Melie T."/>
            <person name="Pirro S."/>
            <person name="Miller A.N."/>
            <person name="Quandt A."/>
        </authorList>
    </citation>
    <scope>NUCLEOTIDE SEQUENCE</scope>
    <source>
        <strain evidence="2">GBOQ0MN5Z8</strain>
    </source>
</reference>
<proteinExistence type="predicted"/>
<accession>A0A9P8HZM6</accession>
<keyword evidence="1" id="KW-0812">Transmembrane</keyword>
<organism evidence="2 3">
    <name type="scientific">Glutinoglossum americanum</name>
    <dbReference type="NCBI Taxonomy" id="1670608"/>
    <lineage>
        <taxon>Eukaryota</taxon>
        <taxon>Fungi</taxon>
        <taxon>Dikarya</taxon>
        <taxon>Ascomycota</taxon>
        <taxon>Pezizomycotina</taxon>
        <taxon>Geoglossomycetes</taxon>
        <taxon>Geoglossales</taxon>
        <taxon>Geoglossaceae</taxon>
        <taxon>Glutinoglossum</taxon>
    </lineage>
</organism>
<keyword evidence="1" id="KW-1133">Transmembrane helix</keyword>
<evidence type="ECO:0000256" key="1">
    <source>
        <dbReference type="SAM" id="Phobius"/>
    </source>
</evidence>
<feature type="transmembrane region" description="Helical" evidence="1">
    <location>
        <begin position="215"/>
        <end position="240"/>
    </location>
</feature>
<dbReference type="InterPro" id="IPR021840">
    <property type="entry name" value="DUF3433"/>
</dbReference>
<protein>
    <submittedName>
        <fullName evidence="2">Uncharacterized protein</fullName>
    </submittedName>
</protein>
<comment type="caution">
    <text evidence="2">The sequence shown here is derived from an EMBL/GenBank/DDBJ whole genome shotgun (WGS) entry which is preliminary data.</text>
</comment>
<feature type="transmembrane region" description="Helical" evidence="1">
    <location>
        <begin position="103"/>
        <end position="127"/>
    </location>
</feature>
<dbReference type="AlphaFoldDB" id="A0A9P8HZM6"/>